<dbReference type="PANTHER" id="PTHR14132">
    <property type="entry name" value="SODIUM/POTASSIUM-TRANSPORTING ATPASE SUBUNIT GAMMA"/>
    <property type="match status" value="1"/>
</dbReference>
<dbReference type="PROSITE" id="PS01310">
    <property type="entry name" value="FXYD"/>
    <property type="match status" value="1"/>
</dbReference>
<gene>
    <name evidence="11" type="ORF">XNOV1_A039634</name>
</gene>
<evidence type="ECO:0000256" key="9">
    <source>
        <dbReference type="RuleBase" id="RU364131"/>
    </source>
</evidence>
<proteinExistence type="inferred from homology"/>
<evidence type="ECO:0000256" key="1">
    <source>
        <dbReference type="ARBA" id="ARBA00004479"/>
    </source>
</evidence>
<dbReference type="InterPro" id="IPR047297">
    <property type="entry name" value="FXYD_motif"/>
</dbReference>
<name>A0AAV1FLU8_XYRNO</name>
<keyword evidence="12" id="KW-1185">Reference proteome</keyword>
<sequence>MADKVEPFRLYHRSLDLAPYLDNNVCDACQYQGDYRSICDIRESFPACQRELTSSHLENKSIEWSLVSELAKTTLDKKNTDPCDIMNATSAFQSCQQRVSLVYKRRIHGTMDALVLVALSSWLAPALDYDSAFQYDYESLRIGGLVFAVVLFLMGIALIVSRKCTCSKSEKPRPRGPDVETGGPRA</sequence>
<dbReference type="InterPro" id="IPR000272">
    <property type="entry name" value="Ion-transport_regulator_FXYD"/>
</dbReference>
<feature type="compositionally biased region" description="Basic and acidic residues" evidence="10">
    <location>
        <begin position="168"/>
        <end position="178"/>
    </location>
</feature>
<evidence type="ECO:0000256" key="4">
    <source>
        <dbReference type="ARBA" id="ARBA00022692"/>
    </source>
</evidence>
<comment type="caution">
    <text evidence="9">Lacks conserved residue(s) required for the propagation of feature annotation.</text>
</comment>
<dbReference type="Proteomes" id="UP001178508">
    <property type="component" value="Chromosome 8"/>
</dbReference>
<dbReference type="PANTHER" id="PTHR14132:SF15">
    <property type="entry name" value="FXYD DOMAIN-CONTAINING ION TRANSPORT REGULATOR 6-RELATED"/>
    <property type="match status" value="1"/>
</dbReference>
<organism evidence="11 12">
    <name type="scientific">Xyrichtys novacula</name>
    <name type="common">Pearly razorfish</name>
    <name type="synonym">Hemipteronotus novacula</name>
    <dbReference type="NCBI Taxonomy" id="13765"/>
    <lineage>
        <taxon>Eukaryota</taxon>
        <taxon>Metazoa</taxon>
        <taxon>Chordata</taxon>
        <taxon>Craniata</taxon>
        <taxon>Vertebrata</taxon>
        <taxon>Euteleostomi</taxon>
        <taxon>Actinopterygii</taxon>
        <taxon>Neopterygii</taxon>
        <taxon>Teleostei</taxon>
        <taxon>Neoteleostei</taxon>
        <taxon>Acanthomorphata</taxon>
        <taxon>Eupercaria</taxon>
        <taxon>Labriformes</taxon>
        <taxon>Labridae</taxon>
        <taxon>Xyrichtys</taxon>
    </lineage>
</organism>
<evidence type="ECO:0000256" key="3">
    <source>
        <dbReference type="ARBA" id="ARBA00022448"/>
    </source>
</evidence>
<evidence type="ECO:0000256" key="10">
    <source>
        <dbReference type="SAM" id="MobiDB-lite"/>
    </source>
</evidence>
<evidence type="ECO:0000313" key="11">
    <source>
        <dbReference type="EMBL" id="CAJ1061666.1"/>
    </source>
</evidence>
<evidence type="ECO:0000256" key="7">
    <source>
        <dbReference type="ARBA" id="ARBA00023065"/>
    </source>
</evidence>
<evidence type="ECO:0000256" key="8">
    <source>
        <dbReference type="ARBA" id="ARBA00023136"/>
    </source>
</evidence>
<reference evidence="11" key="1">
    <citation type="submission" date="2023-08" db="EMBL/GenBank/DDBJ databases">
        <authorList>
            <person name="Alioto T."/>
            <person name="Alioto T."/>
            <person name="Gomez Garrido J."/>
        </authorList>
    </citation>
    <scope>NUCLEOTIDE SEQUENCE</scope>
</reference>
<keyword evidence="7 9" id="KW-0406">Ion transport</keyword>
<dbReference type="Pfam" id="PF02038">
    <property type="entry name" value="ATP1G1_PLM_MAT8"/>
    <property type="match status" value="1"/>
</dbReference>
<accession>A0AAV1FLU8</accession>
<evidence type="ECO:0000256" key="6">
    <source>
        <dbReference type="ARBA" id="ARBA00022989"/>
    </source>
</evidence>
<keyword evidence="4 9" id="KW-0812">Transmembrane</keyword>
<keyword evidence="8 9" id="KW-0472">Membrane</keyword>
<dbReference type="Gene3D" id="1.20.5.780">
    <property type="entry name" value="Single helix bin"/>
    <property type="match status" value="1"/>
</dbReference>
<feature type="transmembrane region" description="Helical" evidence="9">
    <location>
        <begin position="139"/>
        <end position="161"/>
    </location>
</feature>
<keyword evidence="6 9" id="KW-1133">Transmembrane helix</keyword>
<protein>
    <recommendedName>
        <fullName evidence="9">FXYD domain-containing ion transport regulator</fullName>
    </recommendedName>
</protein>
<dbReference type="CDD" id="cd20324">
    <property type="entry name" value="FXYD6"/>
    <property type="match status" value="1"/>
</dbReference>
<feature type="transmembrane region" description="Helical" evidence="9">
    <location>
        <begin position="107"/>
        <end position="127"/>
    </location>
</feature>
<comment type="subcellular location">
    <subcellularLocation>
        <location evidence="1">Membrane</location>
        <topology evidence="1">Single-pass type I membrane protein</topology>
    </subcellularLocation>
</comment>
<dbReference type="GO" id="GO:0006811">
    <property type="term" value="P:monoatomic ion transport"/>
    <property type="evidence" value="ECO:0007669"/>
    <property type="project" value="UniProtKB-KW"/>
</dbReference>
<evidence type="ECO:0000313" key="12">
    <source>
        <dbReference type="Proteomes" id="UP001178508"/>
    </source>
</evidence>
<dbReference type="GO" id="GO:0043269">
    <property type="term" value="P:regulation of monoatomic ion transport"/>
    <property type="evidence" value="ECO:0007669"/>
    <property type="project" value="InterPro"/>
</dbReference>
<dbReference type="GO" id="GO:0017080">
    <property type="term" value="F:sodium channel regulator activity"/>
    <property type="evidence" value="ECO:0007669"/>
    <property type="project" value="TreeGrafter"/>
</dbReference>
<comment type="similarity">
    <text evidence="2 9">Belongs to the FXYD family.</text>
</comment>
<dbReference type="EMBL" id="OY660871">
    <property type="protein sequence ID" value="CAJ1061666.1"/>
    <property type="molecule type" value="Genomic_DNA"/>
</dbReference>
<evidence type="ECO:0000256" key="5">
    <source>
        <dbReference type="ARBA" id="ARBA00022729"/>
    </source>
</evidence>
<feature type="region of interest" description="Disordered" evidence="10">
    <location>
        <begin position="167"/>
        <end position="186"/>
    </location>
</feature>
<keyword evidence="3 9" id="KW-0813">Transport</keyword>
<dbReference type="GO" id="GO:0016020">
    <property type="term" value="C:membrane"/>
    <property type="evidence" value="ECO:0007669"/>
    <property type="project" value="UniProtKB-SubCell"/>
</dbReference>
<evidence type="ECO:0000256" key="2">
    <source>
        <dbReference type="ARBA" id="ARBA00005948"/>
    </source>
</evidence>
<keyword evidence="5" id="KW-0732">Signal</keyword>
<dbReference type="AlphaFoldDB" id="A0AAV1FLU8"/>